<dbReference type="Gene3D" id="3.40.720.10">
    <property type="entry name" value="Alkaline Phosphatase, subunit A"/>
    <property type="match status" value="1"/>
</dbReference>
<dbReference type="PANTHER" id="PTHR42693:SF53">
    <property type="entry name" value="ENDO-4-O-SULFATASE"/>
    <property type="match status" value="1"/>
</dbReference>
<evidence type="ECO:0000313" key="7">
    <source>
        <dbReference type="EMBL" id="QGY42539.1"/>
    </source>
</evidence>
<evidence type="ECO:0000259" key="6">
    <source>
        <dbReference type="Pfam" id="PF00884"/>
    </source>
</evidence>
<dbReference type="InterPro" id="IPR050738">
    <property type="entry name" value="Sulfatase"/>
</dbReference>
<dbReference type="InterPro" id="IPR017850">
    <property type="entry name" value="Alkaline_phosphatase_core_sf"/>
</dbReference>
<dbReference type="FunFam" id="3.40.720.10:FF:000070">
    <property type="entry name" value="Arylsulfatase A"/>
    <property type="match status" value="1"/>
</dbReference>
<keyword evidence="8" id="KW-1185">Reference proteome</keyword>
<dbReference type="EMBL" id="CP046401">
    <property type="protein sequence ID" value="QGY42539.1"/>
    <property type="molecule type" value="Genomic_DNA"/>
</dbReference>
<proteinExistence type="inferred from homology"/>
<evidence type="ECO:0000256" key="2">
    <source>
        <dbReference type="ARBA" id="ARBA00022723"/>
    </source>
</evidence>
<name>A0A6I6JN62_9BACT</name>
<dbReference type="Proteomes" id="UP000428260">
    <property type="component" value="Chromosome"/>
</dbReference>
<keyword evidence="3 7" id="KW-0378">Hydrolase</keyword>
<dbReference type="InterPro" id="IPR000917">
    <property type="entry name" value="Sulfatase_N"/>
</dbReference>
<organism evidence="7 8">
    <name type="scientific">Maribellus comscasis</name>
    <dbReference type="NCBI Taxonomy" id="2681766"/>
    <lineage>
        <taxon>Bacteria</taxon>
        <taxon>Pseudomonadati</taxon>
        <taxon>Bacteroidota</taxon>
        <taxon>Bacteroidia</taxon>
        <taxon>Marinilabiliales</taxon>
        <taxon>Prolixibacteraceae</taxon>
        <taxon>Maribellus</taxon>
    </lineage>
</organism>
<dbReference type="PROSITE" id="PS00523">
    <property type="entry name" value="SULFATASE_1"/>
    <property type="match status" value="1"/>
</dbReference>
<protein>
    <submittedName>
        <fullName evidence="7">Sulfatase-like hydrolase/transferase</fullName>
    </submittedName>
</protein>
<evidence type="ECO:0000313" key="8">
    <source>
        <dbReference type="Proteomes" id="UP000428260"/>
    </source>
</evidence>
<dbReference type="PANTHER" id="PTHR42693">
    <property type="entry name" value="ARYLSULFATASE FAMILY MEMBER"/>
    <property type="match status" value="1"/>
</dbReference>
<feature type="domain" description="Sulfatase N-terminal" evidence="6">
    <location>
        <begin position="29"/>
        <end position="343"/>
    </location>
</feature>
<evidence type="ECO:0000256" key="1">
    <source>
        <dbReference type="ARBA" id="ARBA00008779"/>
    </source>
</evidence>
<dbReference type="RefSeq" id="WP_158862774.1">
    <property type="nucleotide sequence ID" value="NZ_CP046401.1"/>
</dbReference>
<comment type="similarity">
    <text evidence="1">Belongs to the sulfatase family.</text>
</comment>
<keyword evidence="4" id="KW-0106">Calcium</keyword>
<evidence type="ECO:0000256" key="3">
    <source>
        <dbReference type="ARBA" id="ARBA00022801"/>
    </source>
</evidence>
<dbReference type="AlphaFoldDB" id="A0A6I6JN62"/>
<evidence type="ECO:0000256" key="4">
    <source>
        <dbReference type="ARBA" id="ARBA00022837"/>
    </source>
</evidence>
<dbReference type="InterPro" id="IPR024607">
    <property type="entry name" value="Sulfatase_CS"/>
</dbReference>
<feature type="signal peptide" evidence="5">
    <location>
        <begin position="1"/>
        <end position="24"/>
    </location>
</feature>
<dbReference type="KEGG" id="mcos:GM418_02380"/>
<keyword evidence="2" id="KW-0479">Metal-binding</keyword>
<dbReference type="GO" id="GO:0004065">
    <property type="term" value="F:arylsulfatase activity"/>
    <property type="evidence" value="ECO:0007669"/>
    <property type="project" value="TreeGrafter"/>
</dbReference>
<dbReference type="CDD" id="cd16146">
    <property type="entry name" value="ARS_like"/>
    <property type="match status" value="1"/>
</dbReference>
<dbReference type="GO" id="GO:0046872">
    <property type="term" value="F:metal ion binding"/>
    <property type="evidence" value="ECO:0007669"/>
    <property type="project" value="UniProtKB-KW"/>
</dbReference>
<dbReference type="Pfam" id="PF00884">
    <property type="entry name" value="Sulfatase"/>
    <property type="match status" value="1"/>
</dbReference>
<dbReference type="Gene3D" id="3.30.1120.10">
    <property type="match status" value="1"/>
</dbReference>
<dbReference type="SUPFAM" id="SSF53649">
    <property type="entry name" value="Alkaline phosphatase-like"/>
    <property type="match status" value="1"/>
</dbReference>
<reference evidence="7 8" key="1">
    <citation type="submission" date="2019-11" db="EMBL/GenBank/DDBJ databases">
        <authorList>
            <person name="Zheng R.K."/>
            <person name="Sun C.M."/>
        </authorList>
    </citation>
    <scope>NUCLEOTIDE SEQUENCE [LARGE SCALE GENOMIC DNA]</scope>
    <source>
        <strain evidence="7 8">WC007</strain>
    </source>
</reference>
<keyword evidence="5" id="KW-0732">Signal</keyword>
<keyword evidence="7" id="KW-0808">Transferase</keyword>
<sequence>MKRFSFVKLVLLALVYMITFPVFSQNKQPNVIIVITDDQGYGDLNCLGNKVIQTPALDRFYNESVHLSNFHVSPTCAPTRSALMTGRYTDRLNCFHTIAGRSQLFKDETTIAQVFAQNGYKTAMFGKWHLGDNYPFRPEDRGFQEVVRIGGGGITQGPDYWGNDYFDDTYWHNSVPEQYKGYCTDVFFSNALNFIEKHKDESFFVYLATNAPHGPLFVPEKYYNIYKDEQSISESQKRFYGMITNIDDNFKLLENELERLRLKDNTIVIFMTDNGTATGIQYQDGKAFGYDGNMRGKKNSEYDGGHRVPFFIRWPESDINGKRDVNQLTAHIDVFPTLVDLCGLKFVPFKALDGTSLTPLLKGDNDNWNERSIVTDSQREQNLVEWRKSSVMDNTWRLVNGKELYNIKTDPKQTKDLATDYPDKVKLLRVTYEKWWQSIIDEGVNEKYAYIQVGTPYENPTRISAHDLHTGFWGHIWHQYGALEAAPGSGVFKIDFTTAGTYKISLCRYPRASGLAFNEVFPGIKPTLEVNDPMPPSNNVNMQKAVLYLGDYEGLMKKIMQGDKEETFTVYMQKGKYDMETRLYDAENHIYPAYYVYIEKID</sequence>
<accession>A0A6I6JN62</accession>
<evidence type="ECO:0000256" key="5">
    <source>
        <dbReference type="SAM" id="SignalP"/>
    </source>
</evidence>
<gene>
    <name evidence="7" type="ORF">GM418_02380</name>
</gene>
<dbReference type="GO" id="GO:0016740">
    <property type="term" value="F:transferase activity"/>
    <property type="evidence" value="ECO:0007669"/>
    <property type="project" value="UniProtKB-KW"/>
</dbReference>
<feature type="chain" id="PRO_5026208362" evidence="5">
    <location>
        <begin position="25"/>
        <end position="602"/>
    </location>
</feature>